<dbReference type="EMBL" id="UGHD01000002">
    <property type="protein sequence ID" value="STO56172.1"/>
    <property type="molecule type" value="Genomic_DNA"/>
</dbReference>
<dbReference type="PANTHER" id="PTHR34821:SF2">
    <property type="entry name" value="INNER MEMBRANE PROTEIN YDCZ"/>
    <property type="match status" value="1"/>
</dbReference>
<name>A0A377HKA1_GRIHO</name>
<dbReference type="AlphaFoldDB" id="A0A377HKA1"/>
<feature type="transmembrane region" description="Helical" evidence="1">
    <location>
        <begin position="6"/>
        <end position="29"/>
    </location>
</feature>
<proteinExistence type="predicted"/>
<dbReference type="Pfam" id="PF04657">
    <property type="entry name" value="DMT_YdcZ"/>
    <property type="match status" value="1"/>
</dbReference>
<sequence length="155" mass="17044">MNTAYLPYFLFAFLGGCIIPVQAVMTNALKSKLAIDQVDATFILYLGGAVTSLFFSLVINKHNVLLKFELSDWWMWASGCIGAFYIFFMFIAFPKLGVSVSILFVFLGQVVLSVVIDHFGLFGMPRHSISVTKAVALALILTGAVLIMYDSQKGV</sequence>
<feature type="transmembrane region" description="Helical" evidence="1">
    <location>
        <begin position="100"/>
        <end position="122"/>
    </location>
</feature>
<dbReference type="GO" id="GO:0005886">
    <property type="term" value="C:plasma membrane"/>
    <property type="evidence" value="ECO:0007669"/>
    <property type="project" value="TreeGrafter"/>
</dbReference>
<evidence type="ECO:0000313" key="3">
    <source>
        <dbReference type="Proteomes" id="UP000254512"/>
    </source>
</evidence>
<gene>
    <name evidence="2" type="ORF">NCTC11645_00487</name>
</gene>
<reference evidence="2 3" key="1">
    <citation type="submission" date="2018-06" db="EMBL/GenBank/DDBJ databases">
        <authorList>
            <consortium name="Pathogen Informatics"/>
            <person name="Doyle S."/>
        </authorList>
    </citation>
    <scope>NUCLEOTIDE SEQUENCE [LARGE SCALE GENOMIC DNA]</scope>
    <source>
        <strain evidence="2 3">NCTC11645</strain>
    </source>
</reference>
<feature type="transmembrane region" description="Helical" evidence="1">
    <location>
        <begin position="41"/>
        <end position="61"/>
    </location>
</feature>
<feature type="transmembrane region" description="Helical" evidence="1">
    <location>
        <begin position="128"/>
        <end position="149"/>
    </location>
</feature>
<dbReference type="STRING" id="673.AL542_11855"/>
<dbReference type="InterPro" id="IPR006750">
    <property type="entry name" value="YdcZ"/>
</dbReference>
<keyword evidence="1" id="KW-0472">Membrane</keyword>
<dbReference type="RefSeq" id="WP_040528628.1">
    <property type="nucleotide sequence ID" value="NZ_CABMOB010000001.1"/>
</dbReference>
<evidence type="ECO:0000313" key="2">
    <source>
        <dbReference type="EMBL" id="STO56172.1"/>
    </source>
</evidence>
<dbReference type="PANTHER" id="PTHR34821">
    <property type="entry name" value="INNER MEMBRANE PROTEIN YDCZ"/>
    <property type="match status" value="1"/>
</dbReference>
<keyword evidence="1" id="KW-0812">Transmembrane</keyword>
<protein>
    <submittedName>
        <fullName evidence="2">Uncharacterized protein conserved in bacteria</fullName>
    </submittedName>
</protein>
<evidence type="ECO:0000256" key="1">
    <source>
        <dbReference type="SAM" id="Phobius"/>
    </source>
</evidence>
<feature type="transmembrane region" description="Helical" evidence="1">
    <location>
        <begin position="73"/>
        <end position="93"/>
    </location>
</feature>
<keyword evidence="1" id="KW-1133">Transmembrane helix</keyword>
<dbReference type="Proteomes" id="UP000254512">
    <property type="component" value="Unassembled WGS sequence"/>
</dbReference>
<dbReference type="GeneID" id="58896621"/>
<accession>A0A377HKA1</accession>
<organism evidence="2 3">
    <name type="scientific">Grimontia hollisae</name>
    <name type="common">Vibrio hollisae</name>
    <dbReference type="NCBI Taxonomy" id="673"/>
    <lineage>
        <taxon>Bacteria</taxon>
        <taxon>Pseudomonadati</taxon>
        <taxon>Pseudomonadota</taxon>
        <taxon>Gammaproteobacteria</taxon>
        <taxon>Vibrionales</taxon>
        <taxon>Vibrionaceae</taxon>
        <taxon>Grimontia</taxon>
    </lineage>
</organism>